<evidence type="ECO:0000313" key="6">
    <source>
        <dbReference type="Proteomes" id="UP000295210"/>
    </source>
</evidence>
<gene>
    <name evidence="4" type="primary">kdsB</name>
    <name evidence="5" type="ORF">C7378_0076</name>
</gene>
<keyword evidence="1 4" id="KW-0808">Transferase</keyword>
<comment type="caution">
    <text evidence="5">The sequence shown here is derived from an EMBL/GenBank/DDBJ whole genome shotgun (WGS) entry which is preliminary data.</text>
</comment>
<dbReference type="GO" id="GO:0008690">
    <property type="term" value="F:3-deoxy-manno-octulosonate cytidylyltransferase activity"/>
    <property type="evidence" value="ECO:0007669"/>
    <property type="project" value="UniProtKB-UniRule"/>
</dbReference>
<dbReference type="PANTHER" id="PTHR42866:SF2">
    <property type="entry name" value="3-DEOXY-MANNO-OCTULOSONATE CYTIDYLYLTRANSFERASE, MITOCHONDRIAL"/>
    <property type="match status" value="1"/>
</dbReference>
<dbReference type="EC" id="2.7.7.38" evidence="4"/>
<protein>
    <recommendedName>
        <fullName evidence="4">3-deoxy-manno-octulosonate cytidylyltransferase</fullName>
        <ecNumber evidence="4">2.7.7.38</ecNumber>
    </recommendedName>
    <alternativeName>
        <fullName evidence="4">CMP-2-keto-3-deoxyoctulosonic acid synthase</fullName>
        <shortName evidence="4">CKS</shortName>
        <shortName evidence="4">CMP-KDO synthase</shortName>
    </alternativeName>
</protein>
<name>A0A4R1L9P9_9BACT</name>
<accession>A0A4R1L9P9</accession>
<dbReference type="Pfam" id="PF02348">
    <property type="entry name" value="CTP_transf_3"/>
    <property type="match status" value="1"/>
</dbReference>
<dbReference type="InterPro" id="IPR003329">
    <property type="entry name" value="Cytidylyl_trans"/>
</dbReference>
<organism evidence="5 6">
    <name type="scientific">Acidipila rosea</name>
    <dbReference type="NCBI Taxonomy" id="768535"/>
    <lineage>
        <taxon>Bacteria</taxon>
        <taxon>Pseudomonadati</taxon>
        <taxon>Acidobacteriota</taxon>
        <taxon>Terriglobia</taxon>
        <taxon>Terriglobales</taxon>
        <taxon>Acidobacteriaceae</taxon>
        <taxon>Acidipila</taxon>
    </lineage>
</organism>
<proteinExistence type="inferred from homology"/>
<dbReference type="NCBIfam" id="TIGR00466">
    <property type="entry name" value="kdsB"/>
    <property type="match status" value="1"/>
</dbReference>
<dbReference type="UniPathway" id="UPA00358">
    <property type="reaction ID" value="UER00476"/>
</dbReference>
<evidence type="ECO:0000256" key="1">
    <source>
        <dbReference type="ARBA" id="ARBA00022679"/>
    </source>
</evidence>
<keyword evidence="2 4" id="KW-0548">Nucleotidyltransferase</keyword>
<evidence type="ECO:0000313" key="5">
    <source>
        <dbReference type="EMBL" id="TCK75096.1"/>
    </source>
</evidence>
<dbReference type="GO" id="GO:0033468">
    <property type="term" value="P:CMP-keto-3-deoxy-D-manno-octulosonic acid biosynthetic process"/>
    <property type="evidence" value="ECO:0007669"/>
    <property type="project" value="UniProtKB-UniRule"/>
</dbReference>
<dbReference type="PANTHER" id="PTHR42866">
    <property type="entry name" value="3-DEOXY-MANNO-OCTULOSONATE CYTIDYLYLTRANSFERASE"/>
    <property type="match status" value="1"/>
</dbReference>
<dbReference type="Proteomes" id="UP000295210">
    <property type="component" value="Unassembled WGS sequence"/>
</dbReference>
<dbReference type="InterPro" id="IPR004528">
    <property type="entry name" value="KdsB"/>
</dbReference>
<keyword evidence="4" id="KW-0963">Cytoplasm</keyword>
<sequence>MAPHSRGPFFGLLRLAYKIDWVLMSTDSAPSSQRVIAVIPARLASSRLPRKVLREIAGEPMLAWVYRAAQQCPLLDDVLIATDSADVMEFAQSRGFAAMLTPVDCASGTDRLHVVAQSVFAGIYVNIQGDEPLLRPEHIEALLAPFSRAEVGVTTLSTPCAAVDVDNPNAVKVVTARDGRALYFSRATIPHDRDRSGFAGYRKHLGLYAYRREMLLRFPDLAASRLEEIEKLEQLRFLENGIDIYVSPTNFETIGVDTEDDLRRANEAILRTLHAKDTPER</sequence>
<dbReference type="AlphaFoldDB" id="A0A4R1L9P9"/>
<dbReference type="EMBL" id="SMGK01000001">
    <property type="protein sequence ID" value="TCK75096.1"/>
    <property type="molecule type" value="Genomic_DNA"/>
</dbReference>
<dbReference type="Gene3D" id="3.90.550.10">
    <property type="entry name" value="Spore Coat Polysaccharide Biosynthesis Protein SpsA, Chain A"/>
    <property type="match status" value="1"/>
</dbReference>
<comment type="catalytic activity">
    <reaction evidence="4">
        <text>3-deoxy-alpha-D-manno-oct-2-ulosonate + CTP = CMP-3-deoxy-beta-D-manno-octulosonate + diphosphate</text>
        <dbReference type="Rhea" id="RHEA:23448"/>
        <dbReference type="ChEBI" id="CHEBI:33019"/>
        <dbReference type="ChEBI" id="CHEBI:37563"/>
        <dbReference type="ChEBI" id="CHEBI:85986"/>
        <dbReference type="ChEBI" id="CHEBI:85987"/>
        <dbReference type="EC" id="2.7.7.38"/>
    </reaction>
</comment>
<evidence type="ECO:0000256" key="2">
    <source>
        <dbReference type="ARBA" id="ARBA00022695"/>
    </source>
</evidence>
<dbReference type="InterPro" id="IPR029044">
    <property type="entry name" value="Nucleotide-diphossugar_trans"/>
</dbReference>
<dbReference type="CDD" id="cd02517">
    <property type="entry name" value="CMP-KDO-Synthetase"/>
    <property type="match status" value="1"/>
</dbReference>
<keyword evidence="3 4" id="KW-0448">Lipopolysaccharide biosynthesis</keyword>
<dbReference type="NCBIfam" id="NF003952">
    <property type="entry name" value="PRK05450.1-5"/>
    <property type="match status" value="1"/>
</dbReference>
<dbReference type="GO" id="GO:0009103">
    <property type="term" value="P:lipopolysaccharide biosynthetic process"/>
    <property type="evidence" value="ECO:0007669"/>
    <property type="project" value="UniProtKB-UniRule"/>
</dbReference>
<comment type="subcellular location">
    <subcellularLocation>
        <location evidence="4">Cytoplasm</location>
    </subcellularLocation>
</comment>
<reference evidence="5 6" key="1">
    <citation type="submission" date="2019-03" db="EMBL/GenBank/DDBJ databases">
        <title>Genomic Encyclopedia of Type Strains, Phase IV (KMG-IV): sequencing the most valuable type-strain genomes for metagenomic binning, comparative biology and taxonomic classification.</title>
        <authorList>
            <person name="Goeker M."/>
        </authorList>
    </citation>
    <scope>NUCLEOTIDE SEQUENCE [LARGE SCALE GENOMIC DNA]</scope>
    <source>
        <strain evidence="5 6">DSM 103428</strain>
    </source>
</reference>
<evidence type="ECO:0000256" key="4">
    <source>
        <dbReference type="HAMAP-Rule" id="MF_00057"/>
    </source>
</evidence>
<dbReference type="SUPFAM" id="SSF53448">
    <property type="entry name" value="Nucleotide-diphospho-sugar transferases"/>
    <property type="match status" value="1"/>
</dbReference>
<comment type="similarity">
    <text evidence="4">Belongs to the KdsB family.</text>
</comment>
<evidence type="ECO:0000256" key="3">
    <source>
        <dbReference type="ARBA" id="ARBA00022985"/>
    </source>
</evidence>
<comment type="function">
    <text evidence="4">Activates KDO (a required 8-carbon sugar) for incorporation into bacterial lipopolysaccharide in Gram-negative bacteria.</text>
</comment>
<dbReference type="GO" id="GO:0005829">
    <property type="term" value="C:cytosol"/>
    <property type="evidence" value="ECO:0007669"/>
    <property type="project" value="TreeGrafter"/>
</dbReference>
<keyword evidence="6" id="KW-1185">Reference proteome</keyword>
<dbReference type="HAMAP" id="MF_00057">
    <property type="entry name" value="KdsB"/>
    <property type="match status" value="1"/>
</dbReference>
<comment type="pathway">
    <text evidence="4">Nucleotide-sugar biosynthesis; CMP-3-deoxy-D-manno-octulosonate biosynthesis; CMP-3-deoxy-D-manno-octulosonate from 3-deoxy-D-manno-octulosonate and CTP: step 1/1.</text>
</comment>